<evidence type="ECO:0000313" key="2">
    <source>
        <dbReference type="Proteomes" id="UP000256220"/>
    </source>
</evidence>
<accession>A0A2P2FM53</accession>
<reference evidence="1 2" key="1">
    <citation type="journal article" date="2014" name="Genome Announc.">
        <title>Draft Genome Sequence of Amycolatopsis lurida NRRL 2430, Producer of the Glycopeptide Family Antibiotic Ristocetin.</title>
        <authorList>
            <person name="Kwun M.J."/>
            <person name="Hong H.J."/>
        </authorList>
    </citation>
    <scope>NUCLEOTIDE SEQUENCE [LARGE SCALE GENOMIC DNA]</scope>
    <source>
        <strain evidence="1 2">NRRL 2430</strain>
    </source>
</reference>
<organism evidence="1 2">
    <name type="scientific">Amycolatopsis lurida NRRL 2430</name>
    <dbReference type="NCBI Taxonomy" id="1460371"/>
    <lineage>
        <taxon>Bacteria</taxon>
        <taxon>Bacillati</taxon>
        <taxon>Actinomycetota</taxon>
        <taxon>Actinomycetes</taxon>
        <taxon>Pseudonocardiales</taxon>
        <taxon>Pseudonocardiaceae</taxon>
        <taxon>Amycolatopsis</taxon>
    </lineage>
</organism>
<dbReference type="AlphaFoldDB" id="A0A2P2FM53"/>
<dbReference type="RefSeq" id="WP_034317574.1">
    <property type="nucleotide sequence ID" value="NZ_JFBM01000030.1"/>
</dbReference>
<proteinExistence type="predicted"/>
<name>A0A2P2FM53_AMYLU</name>
<dbReference type="EMBL" id="JFBM01000030">
    <property type="protein sequence ID" value="KFU77781.1"/>
    <property type="molecule type" value="Genomic_DNA"/>
</dbReference>
<keyword evidence="2" id="KW-1185">Reference proteome</keyword>
<protein>
    <submittedName>
        <fullName evidence="1">Uncharacterized protein</fullName>
    </submittedName>
</protein>
<gene>
    <name evidence="1" type="ORF">BB31_29385</name>
</gene>
<dbReference type="Proteomes" id="UP000256220">
    <property type="component" value="Unassembled WGS sequence"/>
</dbReference>
<comment type="caution">
    <text evidence="1">The sequence shown here is derived from an EMBL/GenBank/DDBJ whole genome shotgun (WGS) entry which is preliminary data.</text>
</comment>
<evidence type="ECO:0000313" key="1">
    <source>
        <dbReference type="EMBL" id="KFU77781.1"/>
    </source>
</evidence>
<sequence length="89" mass="9564">MSRPSKELTDAQRLAAITAQAGVVDRLDKKRAAAEKALRELVADARREGLLSKDLMQAAGWSRAKLAGVLNEAGVQPDRSAPRKRSTAP</sequence>